<dbReference type="EMBL" id="CAOQHR010000007">
    <property type="protein sequence ID" value="CAI6336895.1"/>
    <property type="molecule type" value="Genomic_DNA"/>
</dbReference>
<dbReference type="Proteomes" id="UP001152607">
    <property type="component" value="Unassembled WGS sequence"/>
</dbReference>
<name>A0A9W4UJ31_9PLEO</name>
<proteinExistence type="predicted"/>
<gene>
    <name evidence="2" type="ORF">PDIGIT_LOCUS10001</name>
</gene>
<comment type="caution">
    <text evidence="2">The sequence shown here is derived from an EMBL/GenBank/DDBJ whole genome shotgun (WGS) entry which is preliminary data.</text>
</comment>
<dbReference type="AlphaFoldDB" id="A0A9W4UJ31"/>
<keyword evidence="1" id="KW-0472">Membrane</keyword>
<sequence length="85" mass="9203">MPALVQPEILRRAVEDPYAIAYEAMSLVARAKDSKKAKGGKKKVKVSGGAIAGIVIAIIIAIIVICIIVWLVKRNQKKKKPVTSH</sequence>
<protein>
    <submittedName>
        <fullName evidence="2">Uncharacterized protein</fullName>
    </submittedName>
</protein>
<accession>A0A9W4UJ31</accession>
<keyword evidence="3" id="KW-1185">Reference proteome</keyword>
<reference evidence="2" key="1">
    <citation type="submission" date="2023-01" db="EMBL/GenBank/DDBJ databases">
        <authorList>
            <person name="Van Ghelder C."/>
            <person name="Rancurel C."/>
        </authorList>
    </citation>
    <scope>NUCLEOTIDE SEQUENCE</scope>
    <source>
        <strain evidence="2">CNCM I-4278</strain>
    </source>
</reference>
<feature type="transmembrane region" description="Helical" evidence="1">
    <location>
        <begin position="50"/>
        <end position="72"/>
    </location>
</feature>
<evidence type="ECO:0000256" key="1">
    <source>
        <dbReference type="SAM" id="Phobius"/>
    </source>
</evidence>
<evidence type="ECO:0000313" key="3">
    <source>
        <dbReference type="Proteomes" id="UP001152607"/>
    </source>
</evidence>
<keyword evidence="1" id="KW-1133">Transmembrane helix</keyword>
<evidence type="ECO:0000313" key="2">
    <source>
        <dbReference type="EMBL" id="CAI6336895.1"/>
    </source>
</evidence>
<keyword evidence="1" id="KW-0812">Transmembrane</keyword>
<organism evidence="2 3">
    <name type="scientific">Periconia digitata</name>
    <dbReference type="NCBI Taxonomy" id="1303443"/>
    <lineage>
        <taxon>Eukaryota</taxon>
        <taxon>Fungi</taxon>
        <taxon>Dikarya</taxon>
        <taxon>Ascomycota</taxon>
        <taxon>Pezizomycotina</taxon>
        <taxon>Dothideomycetes</taxon>
        <taxon>Pleosporomycetidae</taxon>
        <taxon>Pleosporales</taxon>
        <taxon>Massarineae</taxon>
        <taxon>Periconiaceae</taxon>
        <taxon>Periconia</taxon>
    </lineage>
</organism>